<proteinExistence type="predicted"/>
<evidence type="ECO:0000313" key="2">
    <source>
        <dbReference type="EMBL" id="KAK4713688.1"/>
    </source>
</evidence>
<keyword evidence="3" id="KW-1185">Reference proteome</keyword>
<dbReference type="PANTHER" id="PTHR33180:SF31">
    <property type="entry name" value="POLYPROTEIN PROTEIN"/>
    <property type="match status" value="1"/>
</dbReference>
<dbReference type="Proteomes" id="UP001311915">
    <property type="component" value="Unassembled WGS sequence"/>
</dbReference>
<comment type="caution">
    <text evidence="2">The sequence shown here is derived from an EMBL/GenBank/DDBJ whole genome shotgun (WGS) entry which is preliminary data.</text>
</comment>
<evidence type="ECO:0000313" key="3">
    <source>
        <dbReference type="Proteomes" id="UP001311915"/>
    </source>
</evidence>
<name>A0AAV9KKK9_9SOLN</name>
<gene>
    <name evidence="2" type="ORF">R3W88_019595</name>
</gene>
<dbReference type="EMBL" id="JAWPEI010000010">
    <property type="protein sequence ID" value="KAK4713688.1"/>
    <property type="molecule type" value="Genomic_DNA"/>
</dbReference>
<dbReference type="PANTHER" id="PTHR33180">
    <property type="entry name" value="PHOTOSYSTEM II CP43 REACTION CENTER PROTEIN"/>
    <property type="match status" value="1"/>
</dbReference>
<dbReference type="AlphaFoldDB" id="A0AAV9KKK9"/>
<organism evidence="2 3">
    <name type="scientific">Solanum pinnatisectum</name>
    <name type="common">tansyleaf nightshade</name>
    <dbReference type="NCBI Taxonomy" id="50273"/>
    <lineage>
        <taxon>Eukaryota</taxon>
        <taxon>Viridiplantae</taxon>
        <taxon>Streptophyta</taxon>
        <taxon>Embryophyta</taxon>
        <taxon>Tracheophyta</taxon>
        <taxon>Spermatophyta</taxon>
        <taxon>Magnoliopsida</taxon>
        <taxon>eudicotyledons</taxon>
        <taxon>Gunneridae</taxon>
        <taxon>Pentapetalae</taxon>
        <taxon>asterids</taxon>
        <taxon>lamiids</taxon>
        <taxon>Solanales</taxon>
        <taxon>Solanaceae</taxon>
        <taxon>Solanoideae</taxon>
        <taxon>Solaneae</taxon>
        <taxon>Solanum</taxon>
    </lineage>
</organism>
<protein>
    <submittedName>
        <fullName evidence="2">Uncharacterized protein</fullName>
    </submittedName>
</protein>
<accession>A0AAV9KKK9</accession>
<sequence length="128" mass="14496">MNDLSKIPVPHTPPPPPATALEQTVVPAPSIQGPPPWSLNRLKDEGLRTILEEKRFSTDGVLDRHPAVWDTLRFHRFKVFTKPHGPYIRTWVREFYSAYSDLVPQGKKKASVFKPVDSMAVRGKKGKI</sequence>
<reference evidence="2 3" key="1">
    <citation type="submission" date="2023-10" db="EMBL/GenBank/DDBJ databases">
        <title>Genome-Wide Identification Analysis in wild type Solanum Pinnatisectum Reveals Some Genes Defensing Phytophthora Infestans.</title>
        <authorList>
            <person name="Sun C."/>
        </authorList>
    </citation>
    <scope>NUCLEOTIDE SEQUENCE [LARGE SCALE GENOMIC DNA]</scope>
    <source>
        <strain evidence="2">LQN</strain>
        <tissue evidence="2">Leaf</tissue>
    </source>
</reference>
<evidence type="ECO:0000256" key="1">
    <source>
        <dbReference type="SAM" id="MobiDB-lite"/>
    </source>
</evidence>
<feature type="region of interest" description="Disordered" evidence="1">
    <location>
        <begin position="1"/>
        <end position="21"/>
    </location>
</feature>